<accession>G2Y4L2</accession>
<keyword evidence="1" id="KW-0732">Signal</keyword>
<dbReference type="Proteomes" id="UP000008177">
    <property type="component" value="Unplaced contigs"/>
</dbReference>
<evidence type="ECO:0000313" key="3">
    <source>
        <dbReference type="Proteomes" id="UP000008177"/>
    </source>
</evidence>
<sequence>MFKHFTILPIFLAPILAFPTPLPLTETTTSTDYESQGYLLALNASAPYFAGAGPLAGCMTSSFTWTLDTTACGIFDGTRTVYNKTIGMWMYAFGSEKGPCGLVEGGRVTCSETGVENQGKWSAVCLFAPNSTITGVPLHMMGWTNWPVQRWPSSGVDVDVWNTLADNPVPGVYLNGFSRSFSVRWQAA</sequence>
<protein>
    <submittedName>
        <fullName evidence="2">Uncharacterized protein</fullName>
    </submittedName>
</protein>
<proteinExistence type="predicted"/>
<feature type="chain" id="PRO_5003440470" evidence="1">
    <location>
        <begin position="18"/>
        <end position="188"/>
    </location>
</feature>
<evidence type="ECO:0000313" key="2">
    <source>
        <dbReference type="EMBL" id="CCD47602.1"/>
    </source>
</evidence>
<dbReference type="InParanoid" id="G2Y4L2"/>
<evidence type="ECO:0000256" key="1">
    <source>
        <dbReference type="SAM" id="SignalP"/>
    </source>
</evidence>
<feature type="signal peptide" evidence="1">
    <location>
        <begin position="1"/>
        <end position="17"/>
    </location>
</feature>
<dbReference type="OrthoDB" id="3796383at2759"/>
<dbReference type="EMBL" id="FQ790287">
    <property type="protein sequence ID" value="CCD47602.1"/>
    <property type="molecule type" value="Genomic_DNA"/>
</dbReference>
<name>G2Y4L2_BOTF4</name>
<organism evidence="2 3">
    <name type="scientific">Botryotinia fuckeliana (strain T4)</name>
    <name type="common">Noble rot fungus</name>
    <name type="synonym">Botrytis cinerea</name>
    <dbReference type="NCBI Taxonomy" id="999810"/>
    <lineage>
        <taxon>Eukaryota</taxon>
        <taxon>Fungi</taxon>
        <taxon>Dikarya</taxon>
        <taxon>Ascomycota</taxon>
        <taxon>Pezizomycotina</taxon>
        <taxon>Leotiomycetes</taxon>
        <taxon>Helotiales</taxon>
        <taxon>Sclerotiniaceae</taxon>
        <taxon>Botrytis</taxon>
    </lineage>
</organism>
<gene>
    <name evidence="2" type="ORF">BofuT4_P035820.1</name>
</gene>
<reference evidence="3" key="1">
    <citation type="journal article" date="2011" name="PLoS Genet.">
        <title>Genomic analysis of the necrotrophic fungal pathogens Sclerotinia sclerotiorum and Botrytis cinerea.</title>
        <authorList>
            <person name="Amselem J."/>
            <person name="Cuomo C.A."/>
            <person name="van Kan J.A."/>
            <person name="Viaud M."/>
            <person name="Benito E.P."/>
            <person name="Couloux A."/>
            <person name="Coutinho P.M."/>
            <person name="de Vries R.P."/>
            <person name="Dyer P.S."/>
            <person name="Fillinger S."/>
            <person name="Fournier E."/>
            <person name="Gout L."/>
            <person name="Hahn M."/>
            <person name="Kohn L."/>
            <person name="Lapalu N."/>
            <person name="Plummer K.M."/>
            <person name="Pradier J.M."/>
            <person name="Quevillon E."/>
            <person name="Sharon A."/>
            <person name="Simon A."/>
            <person name="ten Have A."/>
            <person name="Tudzynski B."/>
            <person name="Tudzynski P."/>
            <person name="Wincker P."/>
            <person name="Andrew M."/>
            <person name="Anthouard V."/>
            <person name="Beever R.E."/>
            <person name="Beffa R."/>
            <person name="Benoit I."/>
            <person name="Bouzid O."/>
            <person name="Brault B."/>
            <person name="Chen Z."/>
            <person name="Choquer M."/>
            <person name="Collemare J."/>
            <person name="Cotton P."/>
            <person name="Danchin E.G."/>
            <person name="Da Silva C."/>
            <person name="Gautier A."/>
            <person name="Giraud C."/>
            <person name="Giraud T."/>
            <person name="Gonzalez C."/>
            <person name="Grossetete S."/>
            <person name="Guldener U."/>
            <person name="Henrissat B."/>
            <person name="Howlett B.J."/>
            <person name="Kodira C."/>
            <person name="Kretschmer M."/>
            <person name="Lappartient A."/>
            <person name="Leroch M."/>
            <person name="Levis C."/>
            <person name="Mauceli E."/>
            <person name="Neuveglise C."/>
            <person name="Oeser B."/>
            <person name="Pearson M."/>
            <person name="Poulain J."/>
            <person name="Poussereau N."/>
            <person name="Quesneville H."/>
            <person name="Rascle C."/>
            <person name="Schumacher J."/>
            <person name="Segurens B."/>
            <person name="Sexton A."/>
            <person name="Silva E."/>
            <person name="Sirven C."/>
            <person name="Soanes D.M."/>
            <person name="Talbot N.J."/>
            <person name="Templeton M."/>
            <person name="Yandava C."/>
            <person name="Yarden O."/>
            <person name="Zeng Q."/>
            <person name="Rollins J.A."/>
            <person name="Lebrun M.H."/>
            <person name="Dickman M."/>
        </authorList>
    </citation>
    <scope>NUCLEOTIDE SEQUENCE [LARGE SCALE GENOMIC DNA]</scope>
    <source>
        <strain evidence="3">T4</strain>
    </source>
</reference>
<dbReference type="AlphaFoldDB" id="G2Y4L2"/>
<dbReference type="HOGENOM" id="CLU_1475983_0_0_1"/>